<evidence type="ECO:0000256" key="9">
    <source>
        <dbReference type="ARBA" id="ARBA00052139"/>
    </source>
</evidence>
<dbReference type="GO" id="GO:0006952">
    <property type="term" value="P:defense response"/>
    <property type="evidence" value="ECO:0007669"/>
    <property type="project" value="UniProtKB-KW"/>
</dbReference>
<name>A0A8J5W7I6_ZIZPA</name>
<dbReference type="InterPro" id="IPR005123">
    <property type="entry name" value="Oxoglu/Fe-dep_dioxygenase_dom"/>
</dbReference>
<gene>
    <name evidence="13" type="ORF">GUJ93_ZPchr0010g7969</name>
</gene>
<evidence type="ECO:0000259" key="12">
    <source>
        <dbReference type="PROSITE" id="PS51471"/>
    </source>
</evidence>
<evidence type="ECO:0000256" key="4">
    <source>
        <dbReference type="ARBA" id="ARBA00022723"/>
    </source>
</evidence>
<dbReference type="PANTHER" id="PTHR47991">
    <property type="entry name" value="OXOGLUTARATE/IRON-DEPENDENT DIOXYGENASE"/>
    <property type="match status" value="1"/>
</dbReference>
<dbReference type="AlphaFoldDB" id="A0A8J5W7I6"/>
<dbReference type="GO" id="GO:2000022">
    <property type="term" value="P:regulation of jasmonic acid mediated signaling pathway"/>
    <property type="evidence" value="ECO:0007669"/>
    <property type="project" value="UniProtKB-ARBA"/>
</dbReference>
<dbReference type="GO" id="GO:0016491">
    <property type="term" value="F:oxidoreductase activity"/>
    <property type="evidence" value="ECO:0007669"/>
    <property type="project" value="UniProtKB-KW"/>
</dbReference>
<dbReference type="GO" id="GO:1900366">
    <property type="term" value="P:negative regulation of defense response to insect"/>
    <property type="evidence" value="ECO:0007669"/>
    <property type="project" value="UniProtKB-ARBA"/>
</dbReference>
<proteinExistence type="inferred from homology"/>
<comment type="cofactor">
    <cofactor evidence="1">
        <name>Fe(2+)</name>
        <dbReference type="ChEBI" id="CHEBI:29033"/>
    </cofactor>
</comment>
<dbReference type="GO" id="GO:0046872">
    <property type="term" value="F:metal ion binding"/>
    <property type="evidence" value="ECO:0007669"/>
    <property type="project" value="UniProtKB-KW"/>
</dbReference>
<keyword evidence="5" id="KW-1184">Jasmonic acid signaling pathway</keyword>
<evidence type="ECO:0000256" key="2">
    <source>
        <dbReference type="ARBA" id="ARBA00001961"/>
    </source>
</evidence>
<dbReference type="PROSITE" id="PS51471">
    <property type="entry name" value="FE2OG_OXY"/>
    <property type="match status" value="1"/>
</dbReference>
<reference evidence="13" key="2">
    <citation type="submission" date="2021-02" db="EMBL/GenBank/DDBJ databases">
        <authorList>
            <person name="Kimball J.A."/>
            <person name="Haas M.W."/>
            <person name="Macchietto M."/>
            <person name="Kono T."/>
            <person name="Duquette J."/>
            <person name="Shao M."/>
        </authorList>
    </citation>
    <scope>NUCLEOTIDE SEQUENCE</scope>
    <source>
        <tissue evidence="13">Fresh leaf tissue</tissue>
    </source>
</reference>
<dbReference type="InterPro" id="IPR026992">
    <property type="entry name" value="DIOX_N"/>
</dbReference>
<comment type="caution">
    <text evidence="13">The sequence shown here is derived from an EMBL/GenBank/DDBJ whole genome shotgun (WGS) entry which is preliminary data.</text>
</comment>
<sequence length="446" mass="49571">MAEAAASGWPEPVVRVQALSESGAATIPERYVRPEAERPSSAAATVDTDGGVNIPVVDLSSPGSAATARAVAEACREWGFFQAVNHGVPQALLRRARGVWRGFFHQPMEVKQRYANSPATYEGYGSRLGVDKGARLDWGDYYFLHVRPPHLLSYDKWPYLPPDLRETTEEYSREVKGLCERLMAAMTTGLGVGEGRLQAAFGGEEGAGVCVRVNYYPRCPQPELTLGLSSHSDPGGMTVLLVDDRVKGLQVRRANAWVTVQPVCDAFIVNVGDQIQVLTNAVYRSVEHRVMVNAADERLSIALFYNPKSDLPVAPLPELVSPERPRLYMPMSFDEYRLYIRRNGPRGKSQVDRLAQINKDDKPAGGSDSPLAVASDLLRPSQPHRHHRKDVTDPDHPSAIHEPRRNTVVDKDPRPPHRLPRRRPRPVVPEPPPRYLRDPLVALFPF</sequence>
<dbReference type="Pfam" id="PF14226">
    <property type="entry name" value="DIOX_N"/>
    <property type="match status" value="1"/>
</dbReference>
<dbReference type="InterPro" id="IPR050295">
    <property type="entry name" value="Plant_2OG-oxidoreductases"/>
</dbReference>
<protein>
    <recommendedName>
        <fullName evidence="12">Fe2OG dioxygenase domain-containing protein</fullName>
    </recommendedName>
</protein>
<evidence type="ECO:0000256" key="5">
    <source>
        <dbReference type="ARBA" id="ARBA00022819"/>
    </source>
</evidence>
<dbReference type="GO" id="GO:0120091">
    <property type="term" value="F:jasmonic acid hydrolase"/>
    <property type="evidence" value="ECO:0007669"/>
    <property type="project" value="UniProtKB-ARBA"/>
</dbReference>
<dbReference type="OrthoDB" id="288590at2759"/>
<dbReference type="Proteomes" id="UP000729402">
    <property type="component" value="Unassembled WGS sequence"/>
</dbReference>
<keyword evidence="14" id="KW-1185">Reference proteome</keyword>
<keyword evidence="8 10" id="KW-0408">Iron</keyword>
<reference evidence="13" key="1">
    <citation type="journal article" date="2021" name="bioRxiv">
        <title>Whole Genome Assembly and Annotation of Northern Wild Rice, Zizania palustris L., Supports a Whole Genome Duplication in the Zizania Genus.</title>
        <authorList>
            <person name="Haas M."/>
            <person name="Kono T."/>
            <person name="Macchietto M."/>
            <person name="Millas R."/>
            <person name="McGilp L."/>
            <person name="Shao M."/>
            <person name="Duquette J."/>
            <person name="Hirsch C.N."/>
            <person name="Kimball J."/>
        </authorList>
    </citation>
    <scope>NUCLEOTIDE SEQUENCE</scope>
    <source>
        <tissue evidence="13">Fresh leaf tissue</tissue>
    </source>
</reference>
<evidence type="ECO:0000256" key="11">
    <source>
        <dbReference type="SAM" id="MobiDB-lite"/>
    </source>
</evidence>
<keyword evidence="6" id="KW-0611">Plant defense</keyword>
<feature type="compositionally biased region" description="Basic and acidic residues" evidence="11">
    <location>
        <begin position="390"/>
        <end position="415"/>
    </location>
</feature>
<keyword evidence="7 10" id="KW-0560">Oxidoreductase</keyword>
<accession>A0A8J5W7I6</accession>
<evidence type="ECO:0000256" key="7">
    <source>
        <dbReference type="ARBA" id="ARBA00023002"/>
    </source>
</evidence>
<dbReference type="Pfam" id="PF03171">
    <property type="entry name" value="2OG-FeII_Oxy"/>
    <property type="match status" value="1"/>
</dbReference>
<evidence type="ECO:0000256" key="6">
    <source>
        <dbReference type="ARBA" id="ARBA00022821"/>
    </source>
</evidence>
<feature type="compositionally biased region" description="Basic residues" evidence="11">
    <location>
        <begin position="416"/>
        <end position="425"/>
    </location>
</feature>
<feature type="domain" description="Fe2OG dioxygenase" evidence="12">
    <location>
        <begin position="206"/>
        <end position="307"/>
    </location>
</feature>
<evidence type="ECO:0000313" key="13">
    <source>
        <dbReference type="EMBL" id="KAG8084483.1"/>
    </source>
</evidence>
<comment type="cofactor">
    <cofactor evidence="2">
        <name>L-ascorbate</name>
        <dbReference type="ChEBI" id="CHEBI:38290"/>
    </cofactor>
</comment>
<evidence type="ECO:0000256" key="8">
    <source>
        <dbReference type="ARBA" id="ARBA00023004"/>
    </source>
</evidence>
<dbReference type="GO" id="GO:1900150">
    <property type="term" value="P:regulation of defense response to fungus"/>
    <property type="evidence" value="ECO:0007669"/>
    <property type="project" value="UniProtKB-ARBA"/>
</dbReference>
<organism evidence="13 14">
    <name type="scientific">Zizania palustris</name>
    <name type="common">Northern wild rice</name>
    <dbReference type="NCBI Taxonomy" id="103762"/>
    <lineage>
        <taxon>Eukaryota</taxon>
        <taxon>Viridiplantae</taxon>
        <taxon>Streptophyta</taxon>
        <taxon>Embryophyta</taxon>
        <taxon>Tracheophyta</taxon>
        <taxon>Spermatophyta</taxon>
        <taxon>Magnoliopsida</taxon>
        <taxon>Liliopsida</taxon>
        <taxon>Poales</taxon>
        <taxon>Poaceae</taxon>
        <taxon>BOP clade</taxon>
        <taxon>Oryzoideae</taxon>
        <taxon>Oryzeae</taxon>
        <taxon>Zizaniinae</taxon>
        <taxon>Zizania</taxon>
    </lineage>
</organism>
<feature type="region of interest" description="Disordered" evidence="11">
    <location>
        <begin position="379"/>
        <end position="438"/>
    </location>
</feature>
<dbReference type="FunFam" id="2.60.120.330:FF:000008">
    <property type="entry name" value="Jasmonate-regulated gene 21"/>
    <property type="match status" value="1"/>
</dbReference>
<evidence type="ECO:0000313" key="14">
    <source>
        <dbReference type="Proteomes" id="UP000729402"/>
    </source>
</evidence>
<dbReference type="EMBL" id="JAAALK010000082">
    <property type="protein sequence ID" value="KAG8084483.1"/>
    <property type="molecule type" value="Genomic_DNA"/>
</dbReference>
<evidence type="ECO:0000256" key="3">
    <source>
        <dbReference type="ARBA" id="ARBA00008056"/>
    </source>
</evidence>
<evidence type="ECO:0000256" key="1">
    <source>
        <dbReference type="ARBA" id="ARBA00001954"/>
    </source>
</evidence>
<comment type="similarity">
    <text evidence="3 10">Belongs to the iron/ascorbate-dependent oxidoreductase family.</text>
</comment>
<dbReference type="InterPro" id="IPR044861">
    <property type="entry name" value="IPNS-like_FE2OG_OXY"/>
</dbReference>
<evidence type="ECO:0000256" key="10">
    <source>
        <dbReference type="RuleBase" id="RU003682"/>
    </source>
</evidence>
<keyword evidence="4 10" id="KW-0479">Metal-binding</keyword>
<comment type="catalytic activity">
    <reaction evidence="9">
        <text>jasmonate + 2-oxoglutarate + O2 = (1R,2R)-12-hydroxyjasmonate + succinate + CO2</text>
        <dbReference type="Rhea" id="RHEA:67144"/>
        <dbReference type="ChEBI" id="CHEBI:15379"/>
        <dbReference type="ChEBI" id="CHEBI:16526"/>
        <dbReference type="ChEBI" id="CHEBI:16810"/>
        <dbReference type="ChEBI" id="CHEBI:30031"/>
        <dbReference type="ChEBI" id="CHEBI:58431"/>
        <dbReference type="ChEBI" id="CHEBI:132022"/>
    </reaction>
    <physiologicalReaction direction="left-to-right" evidence="9">
        <dbReference type="Rhea" id="RHEA:67145"/>
    </physiologicalReaction>
</comment>